<proteinExistence type="predicted"/>
<evidence type="ECO:0000313" key="3">
    <source>
        <dbReference type="Proteomes" id="UP001226867"/>
    </source>
</evidence>
<dbReference type="SMART" id="SM00060">
    <property type="entry name" value="FN3"/>
    <property type="match status" value="2"/>
</dbReference>
<dbReference type="InterPro" id="IPR003961">
    <property type="entry name" value="FN3_dom"/>
</dbReference>
<dbReference type="Proteomes" id="UP001226867">
    <property type="component" value="Unassembled WGS sequence"/>
</dbReference>
<feature type="domain" description="Fibronectin type-III" evidence="1">
    <location>
        <begin position="719"/>
        <end position="816"/>
    </location>
</feature>
<dbReference type="InterPro" id="IPR056490">
    <property type="entry name" value="Rcc01698_C"/>
</dbReference>
<dbReference type="InterPro" id="IPR036116">
    <property type="entry name" value="FN3_sf"/>
</dbReference>
<dbReference type="Pfam" id="PF23666">
    <property type="entry name" value="Rcc01698_C"/>
    <property type="match status" value="1"/>
</dbReference>
<sequence length="912" mass="96947">MSGMFGGKSTTSYADRLSTLQVQSSSQGVAIPMVWGRRRVAPNLLWFGDFVAIEHRETQGGKGGGGVTQVNYTYQASAVLGLCAGQLNGLPRRVWRDKDVLVGGSKVYPPQQLSLTATIDVTRKVTVPEPSRWLSDAGVRDAATGEANVTDYTVAAGVYTFGIDLVGVAVTIYYLKSGTTETFNALQAAGFSTHAAGYQGQAPWGYLTTAHPGQALGYSGLAYVGGTGLDLSGSAGLKQYSFEVDARQQVSGEIPDVNPADVCTDLLTDPLYGAVPGATWLGNLSQFRAWCSAMGIFLSPLYTERKSVFEYVKQIAELCFARPLWRVDGFTLVPLATEAIGGFTPLPEHSGPVYLITDDDINEPIEEQRAAPADRYNRVSVQYVNRAGNYAEAVESAEDKAAIDAFGLIPEPDVFQASEIAETAIAAIVAQLRLRQILSVQGTYKFNLPVNFDLLEPVDIIAIADARIDLGTRAVRIVEIAEIGDEGGLAITAEDVEITGAVTQASQASGGYGNSPAVIDPTTLRAVLMPTAATNNVQQVWVGATAGVNWGGATLWISDTGTDYRRLGTFNIRARMGTLTANLAAGVVDPDTAHTLRVAVSGKAVALATVAQPDVDAARSLMWVDGELLAYRDAELTGAQAFDLTYLRRGLYGSDNDPHSTGASWMRLDEAVLHVDVPADLLGKTMYLKATGRNVLGTAEQGLDEVSPLLLDVVARQSRPTAPPALALTAPFVSTYFEANWGPSARAYGYEVEVRSAAGVSLLRSVSTSAQVFRYLNADAVDDGGPLREYLLRVRGVNEAGAGPWSDLVVTNPAPAAVEGIAASGTGLTRTLTWDAAPETDRAGYRVWISDVEDFDPKAGEGTQIYDGVALTAVAAGLVVDTSYYVRVAAYDVWSAITADLNLSDQFSFSTE</sequence>
<name>A0ABT9SE27_9BURK</name>
<dbReference type="EMBL" id="JAUSRO010000020">
    <property type="protein sequence ID" value="MDP9902607.1"/>
    <property type="molecule type" value="Genomic_DNA"/>
</dbReference>
<evidence type="ECO:0000259" key="1">
    <source>
        <dbReference type="PROSITE" id="PS50853"/>
    </source>
</evidence>
<comment type="caution">
    <text evidence="2">The sequence shown here is derived from an EMBL/GenBank/DDBJ whole genome shotgun (WGS) entry which is preliminary data.</text>
</comment>
<dbReference type="InterPro" id="IPR013783">
    <property type="entry name" value="Ig-like_fold"/>
</dbReference>
<reference evidence="2 3" key="1">
    <citation type="submission" date="2023-07" db="EMBL/GenBank/DDBJ databases">
        <title>Sorghum-associated microbial communities from plants grown in Nebraska, USA.</title>
        <authorList>
            <person name="Schachtman D."/>
        </authorList>
    </citation>
    <scope>NUCLEOTIDE SEQUENCE [LARGE SCALE GENOMIC DNA]</scope>
    <source>
        <strain evidence="2 3">DS1607</strain>
    </source>
</reference>
<keyword evidence="3" id="KW-1185">Reference proteome</keyword>
<dbReference type="InterPro" id="IPR032876">
    <property type="entry name" value="J_dom"/>
</dbReference>
<protein>
    <recommendedName>
        <fullName evidence="1">Fibronectin type-III domain-containing protein</fullName>
    </recommendedName>
</protein>
<dbReference type="RefSeq" id="WP_307692343.1">
    <property type="nucleotide sequence ID" value="NZ_JAUSRO010000020.1"/>
</dbReference>
<evidence type="ECO:0000313" key="2">
    <source>
        <dbReference type="EMBL" id="MDP9902607.1"/>
    </source>
</evidence>
<gene>
    <name evidence="2" type="ORF">J2W36_004884</name>
</gene>
<dbReference type="SUPFAM" id="SSF49265">
    <property type="entry name" value="Fibronectin type III"/>
    <property type="match status" value="1"/>
</dbReference>
<dbReference type="PROSITE" id="PS50853">
    <property type="entry name" value="FN3"/>
    <property type="match status" value="1"/>
</dbReference>
<dbReference type="Gene3D" id="2.60.40.10">
    <property type="entry name" value="Immunoglobulins"/>
    <property type="match status" value="2"/>
</dbReference>
<dbReference type="Pfam" id="PF13550">
    <property type="entry name" value="Phage-tail_3"/>
    <property type="match status" value="1"/>
</dbReference>
<organism evidence="2 3">
    <name type="scientific">Variovorax ginsengisoli</name>
    <dbReference type="NCBI Taxonomy" id="363844"/>
    <lineage>
        <taxon>Bacteria</taxon>
        <taxon>Pseudomonadati</taxon>
        <taxon>Pseudomonadota</taxon>
        <taxon>Betaproteobacteria</taxon>
        <taxon>Burkholderiales</taxon>
        <taxon>Comamonadaceae</taxon>
        <taxon>Variovorax</taxon>
    </lineage>
</organism>
<accession>A0ABT9SE27</accession>